<evidence type="ECO:0000256" key="7">
    <source>
        <dbReference type="ARBA" id="ARBA00023136"/>
    </source>
</evidence>
<dbReference type="InterPro" id="IPR001463">
    <property type="entry name" value="Na/Ala_symport"/>
</dbReference>
<evidence type="ECO:0000313" key="11">
    <source>
        <dbReference type="Proteomes" id="UP000283975"/>
    </source>
</evidence>
<keyword evidence="5 8" id="KW-0812">Transmembrane</keyword>
<keyword evidence="4 8" id="KW-1003">Cell membrane</keyword>
<feature type="transmembrane region" description="Helical" evidence="8">
    <location>
        <begin position="432"/>
        <end position="455"/>
    </location>
</feature>
<organism evidence="10 11">
    <name type="scientific">Enterocloster bolteae</name>
    <dbReference type="NCBI Taxonomy" id="208479"/>
    <lineage>
        <taxon>Bacteria</taxon>
        <taxon>Bacillati</taxon>
        <taxon>Bacillota</taxon>
        <taxon>Clostridia</taxon>
        <taxon>Lachnospirales</taxon>
        <taxon>Lachnospiraceae</taxon>
        <taxon>Enterocloster</taxon>
    </lineage>
</organism>
<evidence type="ECO:0000313" key="10">
    <source>
        <dbReference type="EMBL" id="RHC56981.1"/>
    </source>
</evidence>
<dbReference type="RefSeq" id="WP_002564522.1">
    <property type="nucleotide sequence ID" value="NZ_BAABZS010000001.1"/>
</dbReference>
<keyword evidence="7 8" id="KW-0472">Membrane</keyword>
<feature type="transmembrane region" description="Helical" evidence="8">
    <location>
        <begin position="156"/>
        <end position="174"/>
    </location>
</feature>
<comment type="similarity">
    <text evidence="2 8">Belongs to the alanine or glycine:cation symporter (AGCS) (TC 2.A.25) family.</text>
</comment>
<dbReference type="Pfam" id="PF01235">
    <property type="entry name" value="Na_Ala_symp"/>
    <property type="match status" value="1"/>
</dbReference>
<dbReference type="PRINTS" id="PR00175">
    <property type="entry name" value="NAALASMPORT"/>
</dbReference>
<evidence type="ECO:0000256" key="3">
    <source>
        <dbReference type="ARBA" id="ARBA00022448"/>
    </source>
</evidence>
<evidence type="ECO:0000313" key="9">
    <source>
        <dbReference type="EMBL" id="RGV74948.1"/>
    </source>
</evidence>
<dbReference type="Proteomes" id="UP000284543">
    <property type="component" value="Unassembled WGS sequence"/>
</dbReference>
<evidence type="ECO:0000256" key="2">
    <source>
        <dbReference type="ARBA" id="ARBA00009261"/>
    </source>
</evidence>
<evidence type="ECO:0000256" key="5">
    <source>
        <dbReference type="ARBA" id="ARBA00022692"/>
    </source>
</evidence>
<evidence type="ECO:0000256" key="6">
    <source>
        <dbReference type="ARBA" id="ARBA00022989"/>
    </source>
</evidence>
<evidence type="ECO:0000256" key="1">
    <source>
        <dbReference type="ARBA" id="ARBA00004651"/>
    </source>
</evidence>
<dbReference type="NCBIfam" id="TIGR00835">
    <property type="entry name" value="agcS"/>
    <property type="match status" value="1"/>
</dbReference>
<feature type="transmembrane region" description="Helical" evidence="8">
    <location>
        <begin position="194"/>
        <end position="211"/>
    </location>
</feature>
<protein>
    <submittedName>
        <fullName evidence="10">Sodium:alanine symporter family protein</fullName>
    </submittedName>
</protein>
<feature type="transmembrane region" description="Helical" evidence="8">
    <location>
        <begin position="354"/>
        <end position="381"/>
    </location>
</feature>
<feature type="transmembrane region" description="Helical" evidence="8">
    <location>
        <begin position="248"/>
        <end position="270"/>
    </location>
</feature>
<dbReference type="KEGG" id="cbol:CGC65_16715"/>
<comment type="subcellular location">
    <subcellularLocation>
        <location evidence="1 8">Cell membrane</location>
        <topology evidence="1 8">Multi-pass membrane protein</topology>
    </subcellularLocation>
</comment>
<dbReference type="EMBL" id="QSHZ01000006">
    <property type="protein sequence ID" value="RHC56981.1"/>
    <property type="molecule type" value="Genomic_DNA"/>
</dbReference>
<dbReference type="GO" id="GO:0005283">
    <property type="term" value="F:amino acid:sodium symporter activity"/>
    <property type="evidence" value="ECO:0007669"/>
    <property type="project" value="InterPro"/>
</dbReference>
<proteinExistence type="inferred from homology"/>
<feature type="transmembrane region" description="Helical" evidence="8">
    <location>
        <begin position="12"/>
        <end position="31"/>
    </location>
</feature>
<keyword evidence="3 8" id="KW-0813">Transport</keyword>
<dbReference type="PANTHER" id="PTHR30330:SF14">
    <property type="entry name" value="SODIUM_AMINO ACID (ALANINE) SYMPORTER"/>
    <property type="match status" value="1"/>
</dbReference>
<evidence type="ECO:0000313" key="12">
    <source>
        <dbReference type="Proteomes" id="UP000284543"/>
    </source>
</evidence>
<name>A0A414AXU5_9FIRM</name>
<dbReference type="GeneID" id="23112594"/>
<keyword evidence="6 8" id="KW-1133">Transmembrane helix</keyword>
<dbReference type="GO" id="GO:0005886">
    <property type="term" value="C:plasma membrane"/>
    <property type="evidence" value="ECO:0007669"/>
    <property type="project" value="UniProtKB-SubCell"/>
</dbReference>
<comment type="caution">
    <text evidence="10">The sequence shown here is derived from an EMBL/GenBank/DDBJ whole genome shotgun (WGS) entry which is preliminary data.</text>
</comment>
<dbReference type="EMBL" id="QRZM01000006">
    <property type="protein sequence ID" value="RGV74948.1"/>
    <property type="molecule type" value="Genomic_DNA"/>
</dbReference>
<accession>A0A414AXU5</accession>
<sequence length="488" mass="54079">MTEFLNWLNGEIIWGPPLIALIIITGIYVTVRSGFFQVCHLGYIFKRTLGCILRKDHVTDENDKGLLSPYEAIATAVGGSVGFGNIAGVATAVTTGGPGAVLWMWLTAFMGMLIKQVEVTLAVYYRRTDEEGNPYGGPTYYMEYGLGEERHWGKKWLPLAFVFGLGIFSTFFISASNFTTSEVLAQSFGIPQELASLLLVVFIYALIWRGVKNLSKIFVKLVPVMSLGYLIFGLVIIVLNIGNLIPTIVSIFTQAFTGTAAMGGFAGVTVSKAIATGMQRSVYSNEAGWGTSPMVHASSKTRHPVEQGLWGSFEVFVDTFIVCTITALSVLITGEWTSGATNATLALNVFQNNLGFFGTVFMTATMVIFSVTTSGGWYVYYEATLRHLAMNHPTVKKWLLRMFKYFYALPPFLLTLYLIHVGDLSIWTLVDITSGIPTFINVFVVLILSGTYFRLLKDYKARYMNIGTLEDKDMPLFYEDKKKLEKAE</sequence>
<reference evidence="11 12" key="1">
    <citation type="submission" date="2018-08" db="EMBL/GenBank/DDBJ databases">
        <title>A genome reference for cultivated species of the human gut microbiota.</title>
        <authorList>
            <person name="Zou Y."/>
            <person name="Xue W."/>
            <person name="Luo G."/>
        </authorList>
    </citation>
    <scope>NUCLEOTIDE SEQUENCE [LARGE SCALE GENOMIC DNA]</scope>
    <source>
        <strain evidence="9 12">AF14-18</strain>
        <strain evidence="10 11">AM35-14</strain>
    </source>
</reference>
<feature type="transmembrane region" description="Helical" evidence="8">
    <location>
        <begin position="309"/>
        <end position="334"/>
    </location>
</feature>
<gene>
    <name evidence="10" type="ORF">DW839_07140</name>
    <name evidence="9" type="ORF">DWW02_16615</name>
</gene>
<feature type="transmembrane region" description="Helical" evidence="8">
    <location>
        <begin position="218"/>
        <end position="242"/>
    </location>
</feature>
<dbReference type="Proteomes" id="UP000283975">
    <property type="component" value="Unassembled WGS sequence"/>
</dbReference>
<evidence type="ECO:0000256" key="8">
    <source>
        <dbReference type="RuleBase" id="RU363064"/>
    </source>
</evidence>
<dbReference type="PANTHER" id="PTHR30330">
    <property type="entry name" value="AGSS FAMILY TRANSPORTER, SODIUM-ALANINE"/>
    <property type="match status" value="1"/>
</dbReference>
<dbReference type="Gene3D" id="1.20.1740.10">
    <property type="entry name" value="Amino acid/polyamine transporter I"/>
    <property type="match status" value="1"/>
</dbReference>
<evidence type="ECO:0000256" key="4">
    <source>
        <dbReference type="ARBA" id="ARBA00022475"/>
    </source>
</evidence>
<dbReference type="AlphaFoldDB" id="A0A414AXU5"/>
<keyword evidence="8" id="KW-0769">Symport</keyword>
<feature type="transmembrane region" description="Helical" evidence="8">
    <location>
        <begin position="402"/>
        <end position="420"/>
    </location>
</feature>